<dbReference type="Proteomes" id="UP001183585">
    <property type="component" value="Unassembled WGS sequence"/>
</dbReference>
<dbReference type="InterPro" id="IPR036390">
    <property type="entry name" value="WH_DNA-bd_sf"/>
</dbReference>
<dbReference type="PANTHER" id="PTHR34580:SF1">
    <property type="entry name" value="PROTEIN PAFC"/>
    <property type="match status" value="1"/>
</dbReference>
<dbReference type="Pfam" id="PF19187">
    <property type="entry name" value="HTH_PafC"/>
    <property type="match status" value="1"/>
</dbReference>
<dbReference type="InterPro" id="IPR057727">
    <property type="entry name" value="WCX_dom"/>
</dbReference>
<evidence type="ECO:0000313" key="5">
    <source>
        <dbReference type="EMBL" id="MDR7380575.1"/>
    </source>
</evidence>
<keyword evidence="6" id="KW-1185">Reference proteome</keyword>
<dbReference type="RefSeq" id="WP_274992550.1">
    <property type="nucleotide sequence ID" value="NZ_JAJQQP010000002.1"/>
</dbReference>
<dbReference type="Pfam" id="PF13280">
    <property type="entry name" value="WYL"/>
    <property type="match status" value="1"/>
</dbReference>
<evidence type="ECO:0000313" key="6">
    <source>
        <dbReference type="Proteomes" id="UP001183585"/>
    </source>
</evidence>
<feature type="domain" description="WYL" evidence="2">
    <location>
        <begin position="149"/>
        <end position="215"/>
    </location>
</feature>
<dbReference type="PIRSF" id="PIRSF016838">
    <property type="entry name" value="PafC"/>
    <property type="match status" value="1"/>
</dbReference>
<feature type="region of interest" description="Disordered" evidence="1">
    <location>
        <begin position="326"/>
        <end position="350"/>
    </location>
</feature>
<dbReference type="SUPFAM" id="SSF46785">
    <property type="entry name" value="Winged helix' DNA-binding domain"/>
    <property type="match status" value="1"/>
</dbReference>
<feature type="domain" description="PafC HTH" evidence="3">
    <location>
        <begin position="7"/>
        <end position="127"/>
    </location>
</feature>
<evidence type="ECO:0000259" key="3">
    <source>
        <dbReference type="Pfam" id="PF19187"/>
    </source>
</evidence>
<feature type="domain" description="WCX" evidence="4">
    <location>
        <begin position="248"/>
        <end position="319"/>
    </location>
</feature>
<dbReference type="InterPro" id="IPR051534">
    <property type="entry name" value="CBASS_pafABC_assoc_protein"/>
</dbReference>
<evidence type="ECO:0000256" key="1">
    <source>
        <dbReference type="SAM" id="MobiDB-lite"/>
    </source>
</evidence>
<dbReference type="InterPro" id="IPR043839">
    <property type="entry name" value="PafC_HTH"/>
</dbReference>
<keyword evidence="5" id="KW-0647">Proteasome</keyword>
<comment type="caution">
    <text evidence="5">The sequence shown here is derived from an EMBL/GenBank/DDBJ whole genome shotgun (WGS) entry which is preliminary data.</text>
</comment>
<dbReference type="PROSITE" id="PS52050">
    <property type="entry name" value="WYL"/>
    <property type="match status" value="1"/>
</dbReference>
<organism evidence="5 6">
    <name type="scientific">Promicromonospora iranensis</name>
    <dbReference type="NCBI Taxonomy" id="1105144"/>
    <lineage>
        <taxon>Bacteria</taxon>
        <taxon>Bacillati</taxon>
        <taxon>Actinomycetota</taxon>
        <taxon>Actinomycetes</taxon>
        <taxon>Micrococcales</taxon>
        <taxon>Promicromonosporaceae</taxon>
        <taxon>Promicromonospora</taxon>
    </lineage>
</organism>
<dbReference type="InterPro" id="IPR026881">
    <property type="entry name" value="WYL_dom"/>
</dbReference>
<evidence type="ECO:0000259" key="4">
    <source>
        <dbReference type="Pfam" id="PF25583"/>
    </source>
</evidence>
<dbReference type="PANTHER" id="PTHR34580">
    <property type="match status" value="1"/>
</dbReference>
<dbReference type="InterPro" id="IPR028349">
    <property type="entry name" value="PafC-like"/>
</dbReference>
<reference evidence="5 6" key="1">
    <citation type="submission" date="2023-07" db="EMBL/GenBank/DDBJ databases">
        <title>Sequencing the genomes of 1000 actinobacteria strains.</title>
        <authorList>
            <person name="Klenk H.-P."/>
        </authorList>
    </citation>
    <scope>NUCLEOTIDE SEQUENCE [LARGE SCALE GENOMIC DNA]</scope>
    <source>
        <strain evidence="5 6">DSM 45554</strain>
    </source>
</reference>
<dbReference type="EMBL" id="JAVDYE010000001">
    <property type="protein sequence ID" value="MDR7380575.1"/>
    <property type="molecule type" value="Genomic_DNA"/>
</dbReference>
<sequence>MAERADDRLLRLLGIVAYLDGAGPVSVADLARRFGTTPAQIQKDVDALWVSGTPGYWPDDLIDFDAASIDRGVVHLTEARGMTRPLRLGTREAVALVAALRAMKATGAVQADPARSAVVESALRKLTDATGEAASAVDVRLAPGGDRQVVSAISSALTARHRLQIRYVTSSDVVSEREVDPVRLHTQDEYAYLAAWCYRAAAPRTFRVDRILEATETDVPVQEHPGVGEQAAEIDFAALFAGRSSPLATIRFAPRARWFAEEVPVESVRNLPDGDFEVTLRVTNPGWLRSTLIQLAPYVRSVAPAALADDVAGAAAEALALYDSGRETGPTFGHGTDPRTRDAATSPDRH</sequence>
<accession>A0ABU2CGV8</accession>
<dbReference type="GO" id="GO:0000502">
    <property type="term" value="C:proteasome complex"/>
    <property type="evidence" value="ECO:0007669"/>
    <property type="project" value="UniProtKB-KW"/>
</dbReference>
<proteinExistence type="predicted"/>
<protein>
    <submittedName>
        <fullName evidence="5">Proteasome accessory factor C</fullName>
    </submittedName>
</protein>
<name>A0ABU2CGV8_9MICO</name>
<feature type="compositionally biased region" description="Basic and acidic residues" evidence="1">
    <location>
        <begin position="336"/>
        <end position="350"/>
    </location>
</feature>
<evidence type="ECO:0000259" key="2">
    <source>
        <dbReference type="Pfam" id="PF13280"/>
    </source>
</evidence>
<dbReference type="Pfam" id="PF25583">
    <property type="entry name" value="WCX"/>
    <property type="match status" value="1"/>
</dbReference>
<gene>
    <name evidence="5" type="ORF">J2S48_000090</name>
</gene>